<dbReference type="InterPro" id="IPR009593">
    <property type="entry name" value="DUF1203"/>
</dbReference>
<organism evidence="1 2">
    <name type="scientific">Sphingomonas chungangi</name>
    <dbReference type="NCBI Taxonomy" id="2683589"/>
    <lineage>
        <taxon>Bacteria</taxon>
        <taxon>Pseudomonadati</taxon>
        <taxon>Pseudomonadota</taxon>
        <taxon>Alphaproteobacteria</taxon>
        <taxon>Sphingomonadales</taxon>
        <taxon>Sphingomonadaceae</taxon>
        <taxon>Sphingomonas</taxon>
    </lineage>
</organism>
<keyword evidence="2" id="KW-1185">Reference proteome</keyword>
<dbReference type="AlphaFoldDB" id="A0A838LB32"/>
<evidence type="ECO:0000313" key="1">
    <source>
        <dbReference type="EMBL" id="MBA2936070.1"/>
    </source>
</evidence>
<dbReference type="PIRSF" id="PIRSF034110">
    <property type="entry name" value="DUF1203"/>
    <property type="match status" value="1"/>
</dbReference>
<dbReference type="RefSeq" id="WP_160363963.1">
    <property type="nucleotide sequence ID" value="NZ_JACEIB010000027.1"/>
</dbReference>
<reference evidence="1 2" key="1">
    <citation type="submission" date="2020-07" db="EMBL/GenBank/DDBJ databases">
        <authorList>
            <person name="Sun Q."/>
        </authorList>
    </citation>
    <scope>NUCLEOTIDE SEQUENCE [LARGE SCALE GENOMIC DNA]</scope>
    <source>
        <strain evidence="1 2">CGMCC 1.13654</strain>
    </source>
</reference>
<protein>
    <submittedName>
        <fullName evidence="1">DUF1203 domain-containing protein</fullName>
    </submittedName>
</protein>
<dbReference type="EMBL" id="JACEIB010000027">
    <property type="protein sequence ID" value="MBA2936070.1"/>
    <property type="molecule type" value="Genomic_DNA"/>
</dbReference>
<dbReference type="Proteomes" id="UP000570166">
    <property type="component" value="Unassembled WGS sequence"/>
</dbReference>
<sequence>MTYRIQGLDPARFADAEALIAEGAIRMKADSESGYPCRVTLQDAEPGENVLLLNYLHADVQTPFRARHAIFVREGAVAASHYEDVAPPYLEQRPLSLRGFDGAGMILVASTAEPGGADAGIRGLLENGEIDYVDVHHAAWGCFLARAERSGHA</sequence>
<evidence type="ECO:0000313" key="2">
    <source>
        <dbReference type="Proteomes" id="UP000570166"/>
    </source>
</evidence>
<name>A0A838LB32_9SPHN</name>
<comment type="caution">
    <text evidence="1">The sequence shown here is derived from an EMBL/GenBank/DDBJ whole genome shotgun (WGS) entry which is preliminary data.</text>
</comment>
<accession>A0A838LB32</accession>
<dbReference type="Pfam" id="PF06718">
    <property type="entry name" value="DUF1203"/>
    <property type="match status" value="1"/>
</dbReference>
<proteinExistence type="predicted"/>
<gene>
    <name evidence="1" type="ORF">HZF05_18465</name>
</gene>